<dbReference type="SMART" id="SM00822">
    <property type="entry name" value="PKS_KR"/>
    <property type="match status" value="1"/>
</dbReference>
<evidence type="ECO:0000313" key="5">
    <source>
        <dbReference type="EMBL" id="CAB4894005.1"/>
    </source>
</evidence>
<dbReference type="SUPFAM" id="SSF51735">
    <property type="entry name" value="NAD(P)-binding Rossmann-fold domains"/>
    <property type="match status" value="1"/>
</dbReference>
<dbReference type="EMBL" id="CAFABA010000059">
    <property type="protein sequence ID" value="CAB4831640.1"/>
    <property type="molecule type" value="Genomic_DNA"/>
</dbReference>
<dbReference type="GO" id="GO:0016616">
    <property type="term" value="F:oxidoreductase activity, acting on the CH-OH group of donors, NAD or NADP as acceptor"/>
    <property type="evidence" value="ECO:0007669"/>
    <property type="project" value="TreeGrafter"/>
</dbReference>
<dbReference type="CDD" id="cd05233">
    <property type="entry name" value="SDR_c"/>
    <property type="match status" value="1"/>
</dbReference>
<comment type="similarity">
    <text evidence="1">Belongs to the short-chain dehydrogenases/reductases (SDR) family.</text>
</comment>
<feature type="domain" description="Ketoreductase" evidence="2">
    <location>
        <begin position="15"/>
        <end position="193"/>
    </location>
</feature>
<protein>
    <submittedName>
        <fullName evidence="4">Unannotated protein</fullName>
    </submittedName>
</protein>
<dbReference type="InterPro" id="IPR036291">
    <property type="entry name" value="NAD(P)-bd_dom_sf"/>
</dbReference>
<dbReference type="Pfam" id="PF13561">
    <property type="entry name" value="adh_short_C2"/>
    <property type="match status" value="1"/>
</dbReference>
<dbReference type="InterPro" id="IPR002347">
    <property type="entry name" value="SDR_fam"/>
</dbReference>
<dbReference type="PRINTS" id="PR00080">
    <property type="entry name" value="SDRFAMILY"/>
</dbReference>
<organism evidence="4">
    <name type="scientific">freshwater metagenome</name>
    <dbReference type="NCBI Taxonomy" id="449393"/>
    <lineage>
        <taxon>unclassified sequences</taxon>
        <taxon>metagenomes</taxon>
        <taxon>ecological metagenomes</taxon>
    </lineage>
</organism>
<evidence type="ECO:0000256" key="1">
    <source>
        <dbReference type="ARBA" id="ARBA00006484"/>
    </source>
</evidence>
<accession>A0A6J7AGH4</accession>
<sequence length="263" mass="26363">MSGSTTIATMSLEGGRVLVTGAGSGIGAAIAHHAAAAGAQVAVNDIDASRAEETCASVRDAGGIAHAIVGDVSEPGPARAVVESAIEALGGLTGLANNVGLVRGGALETLAADTWREVFRIDVDSALWCSQAALASLRNSNGAIVNTSSLVAYFAAPGAGAYNAAKAALSSLTEQMALEWGPSGIRVNGIAPGLVSGTNFSASSTDAAVQARRQPVVPLRRTGRADDIAPVVVFLLSDAARYMTGQVLRIDGGLGIALQTFIP</sequence>
<evidence type="ECO:0000313" key="6">
    <source>
        <dbReference type="EMBL" id="CAB5018625.1"/>
    </source>
</evidence>
<evidence type="ECO:0000313" key="3">
    <source>
        <dbReference type="EMBL" id="CAB4725664.1"/>
    </source>
</evidence>
<evidence type="ECO:0000313" key="4">
    <source>
        <dbReference type="EMBL" id="CAB4831640.1"/>
    </source>
</evidence>
<proteinExistence type="inferred from homology"/>
<dbReference type="PANTHER" id="PTHR42760:SF40">
    <property type="entry name" value="3-OXOACYL-[ACYL-CARRIER-PROTEIN] REDUCTASE, CHLOROPLASTIC"/>
    <property type="match status" value="1"/>
</dbReference>
<dbReference type="EMBL" id="CAFBMH010000010">
    <property type="protein sequence ID" value="CAB4894005.1"/>
    <property type="molecule type" value="Genomic_DNA"/>
</dbReference>
<dbReference type="PROSITE" id="PS00061">
    <property type="entry name" value="ADH_SHORT"/>
    <property type="match status" value="1"/>
</dbReference>
<dbReference type="FunFam" id="3.40.50.720:FF:000084">
    <property type="entry name" value="Short-chain dehydrogenase reductase"/>
    <property type="match status" value="1"/>
</dbReference>
<dbReference type="GO" id="GO:0030497">
    <property type="term" value="P:fatty acid elongation"/>
    <property type="evidence" value="ECO:0007669"/>
    <property type="project" value="TreeGrafter"/>
</dbReference>
<dbReference type="EMBL" id="CAFBOS010000214">
    <property type="protein sequence ID" value="CAB5018625.1"/>
    <property type="molecule type" value="Genomic_DNA"/>
</dbReference>
<dbReference type="EMBL" id="CAEZYR010000003">
    <property type="protein sequence ID" value="CAB4725664.1"/>
    <property type="molecule type" value="Genomic_DNA"/>
</dbReference>
<dbReference type="PANTHER" id="PTHR42760">
    <property type="entry name" value="SHORT-CHAIN DEHYDROGENASES/REDUCTASES FAMILY MEMBER"/>
    <property type="match status" value="1"/>
</dbReference>
<evidence type="ECO:0000259" key="2">
    <source>
        <dbReference type="SMART" id="SM00822"/>
    </source>
</evidence>
<dbReference type="PRINTS" id="PR00081">
    <property type="entry name" value="GDHRDH"/>
</dbReference>
<dbReference type="AlphaFoldDB" id="A0A6J7AGH4"/>
<dbReference type="InterPro" id="IPR057326">
    <property type="entry name" value="KR_dom"/>
</dbReference>
<reference evidence="4" key="1">
    <citation type="submission" date="2020-05" db="EMBL/GenBank/DDBJ databases">
        <authorList>
            <person name="Chiriac C."/>
            <person name="Salcher M."/>
            <person name="Ghai R."/>
            <person name="Kavagutti S V."/>
        </authorList>
    </citation>
    <scope>NUCLEOTIDE SEQUENCE</scope>
</reference>
<gene>
    <name evidence="3" type="ORF">UFOPK2754_00122</name>
    <name evidence="4" type="ORF">UFOPK3139_01534</name>
    <name evidence="5" type="ORF">UFOPK3543_00466</name>
    <name evidence="6" type="ORF">UFOPK3967_02624</name>
</gene>
<name>A0A6J7AGH4_9ZZZZ</name>
<dbReference type="InterPro" id="IPR020904">
    <property type="entry name" value="Sc_DH/Rdtase_CS"/>
</dbReference>
<dbReference type="Gene3D" id="3.40.50.720">
    <property type="entry name" value="NAD(P)-binding Rossmann-like Domain"/>
    <property type="match status" value="1"/>
</dbReference>